<feature type="compositionally biased region" description="Acidic residues" evidence="13">
    <location>
        <begin position="700"/>
        <end position="719"/>
    </location>
</feature>
<feature type="region of interest" description="Disordered" evidence="13">
    <location>
        <begin position="773"/>
        <end position="904"/>
    </location>
</feature>
<reference evidence="14" key="1">
    <citation type="submission" date="2022-03" db="EMBL/GenBank/DDBJ databases">
        <authorList>
            <person name="Martin C."/>
        </authorList>
    </citation>
    <scope>NUCLEOTIDE SEQUENCE</scope>
</reference>
<feature type="compositionally biased region" description="Acidic residues" evidence="13">
    <location>
        <begin position="515"/>
        <end position="535"/>
    </location>
</feature>
<feature type="compositionally biased region" description="Basic and acidic residues" evidence="13">
    <location>
        <begin position="577"/>
        <end position="587"/>
    </location>
</feature>
<dbReference type="GO" id="GO:0036297">
    <property type="term" value="P:interstrand cross-link repair"/>
    <property type="evidence" value="ECO:0007669"/>
    <property type="project" value="TreeGrafter"/>
</dbReference>
<dbReference type="FunFam" id="3.60.15.10:FF:000018">
    <property type="entry name" value="DNA cross-link repair 1C"/>
    <property type="match status" value="1"/>
</dbReference>
<keyword evidence="9" id="KW-0234">DNA repair</keyword>
<keyword evidence="10" id="KW-0539">Nucleus</keyword>
<comment type="similarity">
    <text evidence="2">Belongs to the DNA repair metallo-beta-lactamase (DRMBL) family.</text>
</comment>
<keyword evidence="3" id="KW-0540">Nuclease</keyword>
<name>A0A8J1XG91_OWEFU</name>
<feature type="compositionally biased region" description="Basic and acidic residues" evidence="13">
    <location>
        <begin position="536"/>
        <end position="569"/>
    </location>
</feature>
<dbReference type="InterPro" id="IPR011084">
    <property type="entry name" value="DRMBL"/>
</dbReference>
<dbReference type="Proteomes" id="UP000749559">
    <property type="component" value="Unassembled WGS sequence"/>
</dbReference>
<evidence type="ECO:0000256" key="10">
    <source>
        <dbReference type="ARBA" id="ARBA00023242"/>
    </source>
</evidence>
<feature type="region of interest" description="Disordered" evidence="13">
    <location>
        <begin position="396"/>
        <end position="467"/>
    </location>
</feature>
<dbReference type="PANTHER" id="PTHR23240:SF8">
    <property type="entry name" value="PROTEIN ARTEMIS"/>
    <property type="match status" value="1"/>
</dbReference>
<sequence length="931" mass="103854">MSTFGGHMLEYKFVSIDRFDGSNLKSTVYFLSHNHADHTVGLGNDAFAQRLESSPDIKLYCSAVTKDLLLADDRYSRLSKSIVALPMQEQTTIETTLPTADDTTNKAQSFCVTLLPAGHCMGSVMFLFEGSEGCVLYTGDFRLAVGDAARMKQLHSEPTGHTKEIKSMYLDTTFLLPEVVHIPSREESRDHAFEIAESWLAESRSNMIILRTKAYIGYEYLMIELAKHFKTKIHVDEKKYQMYCKCSDEIAQHVTTDPSETQIHACTWGANHSKESPLPCGYSPIMLEGSSLQARTILPSTMYFARNHGYDKNFFRPSPKKGCHRVCYSFHSSYSEIRDFVTYLKPHRAYLNVVPPGQKFQETQNRLNGFLDMVHSAHSHGGAGDGSEHVPLRLKRRRQRSEDTPADDSQPDSLLGELSGLTPKKRQKTEDTPDTPEGSQEKMDSQTSDSQTSNRGQAGDNVIDNEADDSQGHVLSAEESIELQSQLCIDSDELSQRSAKMKSVDIGEVKMLIDNSDDEDDDELNEDELLGLSDDEANKTDPKLKAKEDSRLKSIIEKLGDKVGDVKDLAEDEDNENQPKTDSKGDESDCEVIELSDEENDETPAARKTALPPPPEGIQHGLVVSSPGSQATRAPYIKDLPEGATMQGGAISVPKGFVPVRHGDEIVLVPANQIGITPPRQPRIPKNMTKIDGVETFDITESDDEEEIQNDYSDDDSYLDESVYSSESDYSGEDDQSLAQVDLKRLNKKMTQKICTCGTDDNLHDDDCLAYNPADDDDDNDEILFLESVDSPKRSPESEERIEKEVQALKNKINQIEADRVEKESENTIESKDEDKKDSELEGNTESKDDTNKTDDLNDHKDENGINEDDLLKDDNMDNNDDVNDDILNEDDLLGNDISADTGIKENTDKVKDIVEDTDISDVLQEIDAAV</sequence>
<feature type="region of interest" description="Disordered" evidence="13">
    <location>
        <begin position="495"/>
        <end position="634"/>
    </location>
</feature>
<dbReference type="InterPro" id="IPR036866">
    <property type="entry name" value="RibonucZ/Hydroxyglut_hydro"/>
</dbReference>
<keyword evidence="5" id="KW-0227">DNA damage</keyword>
<dbReference type="PANTHER" id="PTHR23240">
    <property type="entry name" value="DNA CROSS-LINK REPAIR PROTEIN PSO2/SNM1-RELATED"/>
    <property type="match status" value="1"/>
</dbReference>
<dbReference type="Gene3D" id="3.60.15.10">
    <property type="entry name" value="Ribonuclease Z/Hydroxyacylglutathione hydrolase-like"/>
    <property type="match status" value="1"/>
</dbReference>
<dbReference type="Pfam" id="PF07522">
    <property type="entry name" value="DRMBL"/>
    <property type="match status" value="1"/>
</dbReference>
<keyword evidence="6" id="KW-0378">Hydrolase</keyword>
<feature type="compositionally biased region" description="Acidic residues" evidence="13">
    <location>
        <begin position="865"/>
        <end position="894"/>
    </location>
</feature>
<feature type="compositionally biased region" description="Polar residues" evidence="13">
    <location>
        <begin position="445"/>
        <end position="456"/>
    </location>
</feature>
<dbReference type="GO" id="GO:0035312">
    <property type="term" value="F:5'-3' DNA exonuclease activity"/>
    <property type="evidence" value="ECO:0007669"/>
    <property type="project" value="TreeGrafter"/>
</dbReference>
<evidence type="ECO:0000256" key="3">
    <source>
        <dbReference type="ARBA" id="ARBA00022722"/>
    </source>
</evidence>
<dbReference type="GO" id="GO:0006310">
    <property type="term" value="P:DNA recombination"/>
    <property type="evidence" value="ECO:0007669"/>
    <property type="project" value="UniProtKB-KW"/>
</dbReference>
<dbReference type="GO" id="GO:0005634">
    <property type="term" value="C:nucleus"/>
    <property type="evidence" value="ECO:0007669"/>
    <property type="project" value="UniProtKB-SubCell"/>
</dbReference>
<evidence type="ECO:0000256" key="11">
    <source>
        <dbReference type="ARBA" id="ARBA00039759"/>
    </source>
</evidence>
<accession>A0A8J1XG91</accession>
<organism evidence="14 15">
    <name type="scientific">Owenia fusiformis</name>
    <name type="common">Polychaete worm</name>
    <dbReference type="NCBI Taxonomy" id="6347"/>
    <lineage>
        <taxon>Eukaryota</taxon>
        <taxon>Metazoa</taxon>
        <taxon>Spiralia</taxon>
        <taxon>Lophotrochozoa</taxon>
        <taxon>Annelida</taxon>
        <taxon>Polychaeta</taxon>
        <taxon>Sedentaria</taxon>
        <taxon>Canalipalpata</taxon>
        <taxon>Sabellida</taxon>
        <taxon>Oweniida</taxon>
        <taxon>Oweniidae</taxon>
        <taxon>Owenia</taxon>
    </lineage>
</organism>
<keyword evidence="8" id="KW-0233">DNA recombination</keyword>
<dbReference type="OrthoDB" id="262529at2759"/>
<dbReference type="AlphaFoldDB" id="A0A8J1XG91"/>
<dbReference type="GO" id="GO:0000723">
    <property type="term" value="P:telomere maintenance"/>
    <property type="evidence" value="ECO:0007669"/>
    <property type="project" value="TreeGrafter"/>
</dbReference>
<comment type="subcellular location">
    <subcellularLocation>
        <location evidence="1">Nucleus</location>
    </subcellularLocation>
</comment>
<keyword evidence="7" id="KW-0269">Exonuclease</keyword>
<evidence type="ECO:0000256" key="12">
    <source>
        <dbReference type="ARBA" id="ARBA00042677"/>
    </source>
</evidence>
<feature type="compositionally biased region" description="Acidic residues" evidence="13">
    <location>
        <begin position="588"/>
        <end position="602"/>
    </location>
</feature>
<comment type="caution">
    <text evidence="14">The sequence shown here is derived from an EMBL/GenBank/DDBJ whole genome shotgun (WGS) entry which is preliminary data.</text>
</comment>
<dbReference type="Gene3D" id="3.40.50.12650">
    <property type="match status" value="1"/>
</dbReference>
<keyword evidence="4" id="KW-0255">Endonuclease</keyword>
<dbReference type="GO" id="GO:0004519">
    <property type="term" value="F:endonuclease activity"/>
    <property type="evidence" value="ECO:0007669"/>
    <property type="project" value="UniProtKB-KW"/>
</dbReference>
<evidence type="ECO:0000313" key="14">
    <source>
        <dbReference type="EMBL" id="CAH1784098.1"/>
    </source>
</evidence>
<feature type="compositionally biased region" description="Low complexity" evidence="13">
    <location>
        <begin position="720"/>
        <end position="729"/>
    </location>
</feature>
<evidence type="ECO:0000256" key="9">
    <source>
        <dbReference type="ARBA" id="ARBA00023204"/>
    </source>
</evidence>
<evidence type="ECO:0000256" key="6">
    <source>
        <dbReference type="ARBA" id="ARBA00022801"/>
    </source>
</evidence>
<evidence type="ECO:0000313" key="15">
    <source>
        <dbReference type="Proteomes" id="UP000749559"/>
    </source>
</evidence>
<evidence type="ECO:0000256" key="4">
    <source>
        <dbReference type="ARBA" id="ARBA00022759"/>
    </source>
</evidence>
<dbReference type="EMBL" id="CAIIXF020000005">
    <property type="protein sequence ID" value="CAH1784098.1"/>
    <property type="molecule type" value="Genomic_DNA"/>
</dbReference>
<evidence type="ECO:0000256" key="7">
    <source>
        <dbReference type="ARBA" id="ARBA00022839"/>
    </source>
</evidence>
<proteinExistence type="inferred from homology"/>
<dbReference type="GO" id="GO:0003684">
    <property type="term" value="F:damaged DNA binding"/>
    <property type="evidence" value="ECO:0007669"/>
    <property type="project" value="TreeGrafter"/>
</dbReference>
<evidence type="ECO:0000256" key="5">
    <source>
        <dbReference type="ARBA" id="ARBA00022763"/>
    </source>
</evidence>
<protein>
    <recommendedName>
        <fullName evidence="11">Protein artemis</fullName>
    </recommendedName>
    <alternativeName>
        <fullName evidence="12">DNA cross-link repair 1C protein</fullName>
    </alternativeName>
</protein>
<dbReference type="SUPFAM" id="SSF56281">
    <property type="entry name" value="Metallo-hydrolase/oxidoreductase"/>
    <property type="match status" value="1"/>
</dbReference>
<evidence type="ECO:0000256" key="1">
    <source>
        <dbReference type="ARBA" id="ARBA00004123"/>
    </source>
</evidence>
<gene>
    <name evidence="14" type="ORF">OFUS_LOCUS10350</name>
</gene>
<evidence type="ECO:0000256" key="13">
    <source>
        <dbReference type="SAM" id="MobiDB-lite"/>
    </source>
</evidence>
<feature type="compositionally biased region" description="Acidic residues" evidence="13">
    <location>
        <begin position="774"/>
        <end position="784"/>
    </location>
</feature>
<keyword evidence="15" id="KW-1185">Reference proteome</keyword>
<dbReference type="GO" id="GO:0006303">
    <property type="term" value="P:double-strand break repair via nonhomologous end joining"/>
    <property type="evidence" value="ECO:0007669"/>
    <property type="project" value="TreeGrafter"/>
</dbReference>
<feature type="compositionally biased region" description="Basic and acidic residues" evidence="13">
    <location>
        <begin position="817"/>
        <end position="864"/>
    </location>
</feature>
<feature type="compositionally biased region" description="Basic and acidic residues" evidence="13">
    <location>
        <begin position="790"/>
        <end position="807"/>
    </location>
</feature>
<evidence type="ECO:0000256" key="8">
    <source>
        <dbReference type="ARBA" id="ARBA00023172"/>
    </source>
</evidence>
<evidence type="ECO:0000256" key="2">
    <source>
        <dbReference type="ARBA" id="ARBA00010304"/>
    </source>
</evidence>
<feature type="region of interest" description="Disordered" evidence="13">
    <location>
        <begin position="700"/>
        <end position="736"/>
    </location>
</feature>